<reference evidence="8 9" key="1">
    <citation type="journal article" date="2019" name="G3 (Bethesda)">
        <title>Sequencing of a Wild Apple (Malus baccata) Genome Unravels the Differences Between Cultivated and Wild Apple Species Regarding Disease Resistance and Cold Tolerance.</title>
        <authorList>
            <person name="Chen X."/>
        </authorList>
    </citation>
    <scope>NUCLEOTIDE SEQUENCE [LARGE SCALE GENOMIC DNA]</scope>
    <source>
        <strain evidence="9">cv. Shandingzi</strain>
        <tissue evidence="8">Leaves</tissue>
    </source>
</reference>
<dbReference type="GO" id="GO:0005634">
    <property type="term" value="C:nucleus"/>
    <property type="evidence" value="ECO:0007669"/>
    <property type="project" value="UniProtKB-SubCell"/>
</dbReference>
<dbReference type="EMBL" id="VIEB01000074">
    <property type="protein sequence ID" value="TQE08186.1"/>
    <property type="molecule type" value="Genomic_DNA"/>
</dbReference>
<dbReference type="Pfam" id="PF13921">
    <property type="entry name" value="Myb_DNA-bind_6"/>
    <property type="match status" value="1"/>
</dbReference>
<dbReference type="AlphaFoldDB" id="A0A540NAW0"/>
<evidence type="ECO:0000256" key="6">
    <source>
        <dbReference type="ARBA" id="ARBA00023242"/>
    </source>
</evidence>
<dbReference type="PANTHER" id="PTHR48000:SF67">
    <property type="entry name" value="MYB-LIKE DNA-BINDING DOMAIN CONTAINING PROTEIN, EXPRESSED"/>
    <property type="match status" value="1"/>
</dbReference>
<keyword evidence="5" id="KW-0804">Transcription</keyword>
<evidence type="ECO:0000313" key="8">
    <source>
        <dbReference type="EMBL" id="TQE08186.1"/>
    </source>
</evidence>
<keyword evidence="2" id="KW-0677">Repeat</keyword>
<sequence length="83" mass="9343">MSVSGCTLGSLRRCGKSCRLRWLNYLRPDIKHGSFTEEEDNTICSLYNQMGSRQFESTEFCGFTQLQSSLLQGSATFKGKGYV</sequence>
<feature type="domain" description="HTH myb-type" evidence="7">
    <location>
        <begin position="11"/>
        <end position="30"/>
    </location>
</feature>
<protein>
    <recommendedName>
        <fullName evidence="7">HTH myb-type domain-containing protein</fullName>
    </recommendedName>
</protein>
<keyword evidence="4" id="KW-0238">DNA-binding</keyword>
<gene>
    <name evidence="8" type="ORF">C1H46_006153</name>
</gene>
<evidence type="ECO:0000313" key="9">
    <source>
        <dbReference type="Proteomes" id="UP000315295"/>
    </source>
</evidence>
<proteinExistence type="predicted"/>
<evidence type="ECO:0000256" key="2">
    <source>
        <dbReference type="ARBA" id="ARBA00022737"/>
    </source>
</evidence>
<name>A0A540NAW0_MALBA</name>
<evidence type="ECO:0000259" key="7">
    <source>
        <dbReference type="PROSITE" id="PS51294"/>
    </source>
</evidence>
<dbReference type="InterPro" id="IPR009057">
    <property type="entry name" value="Homeodomain-like_sf"/>
</dbReference>
<organism evidence="8 9">
    <name type="scientific">Malus baccata</name>
    <name type="common">Siberian crab apple</name>
    <name type="synonym">Pyrus baccata</name>
    <dbReference type="NCBI Taxonomy" id="106549"/>
    <lineage>
        <taxon>Eukaryota</taxon>
        <taxon>Viridiplantae</taxon>
        <taxon>Streptophyta</taxon>
        <taxon>Embryophyta</taxon>
        <taxon>Tracheophyta</taxon>
        <taxon>Spermatophyta</taxon>
        <taxon>Magnoliopsida</taxon>
        <taxon>eudicotyledons</taxon>
        <taxon>Gunneridae</taxon>
        <taxon>Pentapetalae</taxon>
        <taxon>rosids</taxon>
        <taxon>fabids</taxon>
        <taxon>Rosales</taxon>
        <taxon>Rosaceae</taxon>
        <taxon>Amygdaloideae</taxon>
        <taxon>Maleae</taxon>
        <taxon>Malus</taxon>
    </lineage>
</organism>
<dbReference type="Gene3D" id="1.10.10.60">
    <property type="entry name" value="Homeodomain-like"/>
    <property type="match status" value="1"/>
</dbReference>
<evidence type="ECO:0000256" key="5">
    <source>
        <dbReference type="ARBA" id="ARBA00023163"/>
    </source>
</evidence>
<accession>A0A540NAW0</accession>
<comment type="caution">
    <text evidence="8">The sequence shown here is derived from an EMBL/GenBank/DDBJ whole genome shotgun (WGS) entry which is preliminary data.</text>
</comment>
<dbReference type="PANTHER" id="PTHR48000">
    <property type="entry name" value="OS09G0431300 PROTEIN"/>
    <property type="match status" value="1"/>
</dbReference>
<dbReference type="GO" id="GO:0003677">
    <property type="term" value="F:DNA binding"/>
    <property type="evidence" value="ECO:0007669"/>
    <property type="project" value="UniProtKB-KW"/>
</dbReference>
<keyword evidence="6" id="KW-0539">Nucleus</keyword>
<dbReference type="SUPFAM" id="SSF46689">
    <property type="entry name" value="Homeodomain-like"/>
    <property type="match status" value="1"/>
</dbReference>
<evidence type="ECO:0000256" key="1">
    <source>
        <dbReference type="ARBA" id="ARBA00004123"/>
    </source>
</evidence>
<comment type="subcellular location">
    <subcellularLocation>
        <location evidence="1">Nucleus</location>
    </subcellularLocation>
</comment>
<evidence type="ECO:0000256" key="4">
    <source>
        <dbReference type="ARBA" id="ARBA00023125"/>
    </source>
</evidence>
<dbReference type="InterPro" id="IPR017930">
    <property type="entry name" value="Myb_dom"/>
</dbReference>
<keyword evidence="3" id="KW-0805">Transcription regulation</keyword>
<dbReference type="Proteomes" id="UP000315295">
    <property type="component" value="Unassembled WGS sequence"/>
</dbReference>
<evidence type="ECO:0000256" key="3">
    <source>
        <dbReference type="ARBA" id="ARBA00023015"/>
    </source>
</evidence>
<dbReference type="PROSITE" id="PS51294">
    <property type="entry name" value="HTH_MYB"/>
    <property type="match status" value="1"/>
</dbReference>
<keyword evidence="9" id="KW-1185">Reference proteome</keyword>